<dbReference type="EMBL" id="MTLN01000007">
    <property type="protein sequence ID" value="ONN70918.1"/>
    <property type="molecule type" value="Genomic_DNA"/>
</dbReference>
<dbReference type="PROSITE" id="PS51194">
    <property type="entry name" value="HELICASE_CTER"/>
    <property type="match status" value="1"/>
</dbReference>
<dbReference type="Pfam" id="PF00271">
    <property type="entry name" value="Helicase_C"/>
    <property type="match status" value="1"/>
</dbReference>
<evidence type="ECO:0008006" key="7">
    <source>
        <dbReference type="Google" id="ProtNLM"/>
    </source>
</evidence>
<dbReference type="PROSITE" id="PS51192">
    <property type="entry name" value="HELICASE_ATP_BIND_1"/>
    <property type="match status" value="1"/>
</dbReference>
<evidence type="ECO:0000313" key="5">
    <source>
        <dbReference type="EMBL" id="ONN70918.1"/>
    </source>
</evidence>
<dbReference type="Gene3D" id="3.40.50.300">
    <property type="entry name" value="P-loop containing nucleotide triphosphate hydrolases"/>
    <property type="match status" value="2"/>
</dbReference>
<dbReference type="InterPro" id="IPR027417">
    <property type="entry name" value="P-loop_NTPase"/>
</dbReference>
<reference evidence="5 6" key="1">
    <citation type="submission" date="2017-01" db="EMBL/GenBank/DDBJ databases">
        <title>Pseudomonas psychrotolerans genome sequencing and assembly.</title>
        <authorList>
            <person name="Vyas B."/>
            <person name="Mayilraj S."/>
        </authorList>
    </citation>
    <scope>NUCLEOTIDE SEQUENCE [LARGE SCALE GENOMIC DNA]</scope>
    <source>
        <strain evidence="5 6">SDS18</strain>
    </source>
</reference>
<keyword evidence="1" id="KW-0547">Nucleotide-binding</keyword>
<feature type="domain" description="Helicase ATP-binding" evidence="3">
    <location>
        <begin position="186"/>
        <end position="424"/>
    </location>
</feature>
<dbReference type="InterPro" id="IPR011545">
    <property type="entry name" value="DEAD/DEAH_box_helicase_dom"/>
</dbReference>
<comment type="caution">
    <text evidence="5">The sequence shown here is derived from an EMBL/GenBank/DDBJ whole genome shotgun (WGS) entry which is preliminary data.</text>
</comment>
<dbReference type="Pfam" id="PF00270">
    <property type="entry name" value="DEAD"/>
    <property type="match status" value="2"/>
</dbReference>
<dbReference type="PANTHER" id="PTHR47962:SF5">
    <property type="entry name" value="ATP-DEPENDENT HELICASE LHR-RELATED"/>
    <property type="match status" value="1"/>
</dbReference>
<gene>
    <name evidence="5" type="ORF">BVL52_13085</name>
</gene>
<dbReference type="InterPro" id="IPR001650">
    <property type="entry name" value="Helicase_C-like"/>
</dbReference>
<organism evidence="5 6">
    <name type="scientific">Pseudomonas oryzihabitans</name>
    <dbReference type="NCBI Taxonomy" id="47885"/>
    <lineage>
        <taxon>Bacteria</taxon>
        <taxon>Pseudomonadati</taxon>
        <taxon>Pseudomonadota</taxon>
        <taxon>Gammaproteobacteria</taxon>
        <taxon>Pseudomonadales</taxon>
        <taxon>Pseudomonadaceae</taxon>
        <taxon>Pseudomonas</taxon>
    </lineage>
</organism>
<dbReference type="InterPro" id="IPR014001">
    <property type="entry name" value="Helicase_ATP-bd"/>
</dbReference>
<dbReference type="SUPFAM" id="SSF52540">
    <property type="entry name" value="P-loop containing nucleoside triphosphate hydrolases"/>
    <property type="match status" value="1"/>
</dbReference>
<keyword evidence="6" id="KW-1185">Reference proteome</keyword>
<evidence type="ECO:0000256" key="1">
    <source>
        <dbReference type="ARBA" id="ARBA00022741"/>
    </source>
</evidence>
<protein>
    <recommendedName>
        <fullName evidence="7">DEAD/DEAH box helicase</fullName>
    </recommendedName>
</protein>
<accession>A0ABX3IT56</accession>
<evidence type="ECO:0000313" key="6">
    <source>
        <dbReference type="Proteomes" id="UP000189310"/>
    </source>
</evidence>
<proteinExistence type="predicted"/>
<dbReference type="PANTHER" id="PTHR47962">
    <property type="entry name" value="ATP-DEPENDENT HELICASE LHR-RELATED-RELATED"/>
    <property type="match status" value="1"/>
</dbReference>
<sequence length="1510" mass="169055">MGDPRKDFLSKVLDSIEERESRLLVWGIVDGAFQKDELVELIYPLIDSALEEGLTSYFNPDDVINDLLTYKWICEVDLLDLSVGYRSRMAETVRLLQRLRQLFPKHSRQSNGWQEAPTLVADFRFHRRRRQYPKRDLPASEVIERILSVTENAAILTGIRALIQDKEGKTRLSGFQVRASERILHSIESGKALATIVTAGTGSGKTLAFYLPALASITRHLLMGDSSPWVKVIALYPRTELLKDQLREVIRRADGLHKSVGKVSIRIGALYGDIPTEARWCKWPRLGDNFVCPVLNCIHCNGAMIWKEKDHEQGNELLVCRQCQWTITDDTFPLTRKSLIATPPDILFTTTEMLNQRLSDNVLNQLFGIGAHAVRPPELVLLDEVHTYEGRHGAQVAYLLRRWQYLVEQPLRFVGLSATLREATSFFSALTGVWQTLVEEISPNRDEMQFEGAEYMVALRGDPVSRSALLSTTIQTCMLLQRCLDTKTADLSQSVGQGAFGQRTFAFTDDLDVKNRLYFGLLDAEGRTDQGLPATGRAPNGGLAILRKAGTSSSRYLGGQDWRACEHIGHSLSSRLDIKKVSSQERGVDPNADVIVATAALEVGFDDPSVGAVVQHKAPRSMAGFLQRKGRAGRSRGMRPWTVVVLSDYGRDRIAYQGYDLLFDPELPARTLPLSNRYITRMQAVFAAIDYFGQKLQHAPSGSVWSDLTEPKKNQRTGRLIKEVRTILESDNGTRKLENYVSRALRLPKGDVPAVMWEFPRPLMTTALPTALRRLTSSWSAFGQSGTDLLTRNNPLPDFVPASLFADLNLAEVRIDLPVRNGYEDAHQGMPVFSALREFAPGRVSLRFGVKKKSERFWISPPPAALLGEAVTDLPIEEFGTYCSLGQFSYVCNDEVIRLPVLRPISLSPTIPKTEISDSSNGRLEWHSQLVPTGEPTWLEAPIGSAWSMRVPRLGFFTHSQHTPVEVRRFATGATAEVGVGPGRRIMVSSEFRQADQPVALGATFQTDGILFEVQIPSNLLENAHEGSEKWRAIRTARYFDTAWRGETLAGVGSPFLREWLAHIFMAALTHEAIQTNESLDSVSRLIANGQASIDLGTVLDLLFQSQAHYPTQEEELHTQERLRQDLDQLLAQPAVITELETLARYLWEPITTEWEPWLRRIYQSTLGAALLKTIGDLCPSINLDDLTLDLDRGPNVPPHLAIASPGSVEVWITEKNPGGSGLVEDFMGQYAEDPRRFFSMVRASLEMGEFELIDHQLGKLLHCLTDEHWSAEASEVVQRFREASDFGALASSSRDLRHALLKDGFSPFHGFIVSVGNRILRPGAGPGTDRYLADAIRAWNAQEARLGVEIDLRVICYWLSQRADIDSIVDEVGIPEGHDRQAWRMNAIYGLLWARGRFIRSASLQTRNPFFELPPLERLLVIDSVIDERQRVSVEDPGWLDTVQALLSQGHLVTLSCPTENRLKLGAAIHALITNPVESGYLRTFARLQGVRQTKDMFEADLELLEATQ</sequence>
<dbReference type="SMART" id="SM00487">
    <property type="entry name" value="DEXDc"/>
    <property type="match status" value="1"/>
</dbReference>
<dbReference type="Proteomes" id="UP000189310">
    <property type="component" value="Unassembled WGS sequence"/>
</dbReference>
<feature type="domain" description="Helicase C-terminal" evidence="4">
    <location>
        <begin position="527"/>
        <end position="675"/>
    </location>
</feature>
<evidence type="ECO:0000259" key="4">
    <source>
        <dbReference type="PROSITE" id="PS51194"/>
    </source>
</evidence>
<evidence type="ECO:0000259" key="3">
    <source>
        <dbReference type="PROSITE" id="PS51192"/>
    </source>
</evidence>
<dbReference type="SMART" id="SM00490">
    <property type="entry name" value="HELICc"/>
    <property type="match status" value="1"/>
</dbReference>
<name>A0ABX3IT56_9PSED</name>
<dbReference type="InterPro" id="IPR052511">
    <property type="entry name" value="ATP-dep_Helicase"/>
</dbReference>
<evidence type="ECO:0000256" key="2">
    <source>
        <dbReference type="ARBA" id="ARBA00022840"/>
    </source>
</evidence>
<keyword evidence="2" id="KW-0067">ATP-binding</keyword>
<dbReference type="RefSeq" id="WP_077172193.1">
    <property type="nucleotide sequence ID" value="NZ_MTLN01000007.1"/>
</dbReference>
<dbReference type="NCBIfam" id="NF041067">
    <property type="entry name" value="DpdJ"/>
    <property type="match status" value="1"/>
</dbReference>